<proteinExistence type="predicted"/>
<evidence type="ECO:0000256" key="1">
    <source>
        <dbReference type="SAM" id="MobiDB-lite"/>
    </source>
</evidence>
<feature type="compositionally biased region" description="Gly residues" evidence="1">
    <location>
        <begin position="187"/>
        <end position="201"/>
    </location>
</feature>
<dbReference type="EMBL" id="KZ995756">
    <property type="protein sequence ID" value="RKO90037.1"/>
    <property type="molecule type" value="Genomic_DNA"/>
</dbReference>
<feature type="compositionally biased region" description="Basic and acidic residues" evidence="1">
    <location>
        <begin position="227"/>
        <end position="236"/>
    </location>
</feature>
<protein>
    <submittedName>
        <fullName evidence="2">Uncharacterized protein</fullName>
    </submittedName>
</protein>
<evidence type="ECO:0000313" key="3">
    <source>
        <dbReference type="Proteomes" id="UP000269721"/>
    </source>
</evidence>
<feature type="region of interest" description="Disordered" evidence="1">
    <location>
        <begin position="170"/>
        <end position="254"/>
    </location>
</feature>
<evidence type="ECO:0000313" key="2">
    <source>
        <dbReference type="EMBL" id="RKO90037.1"/>
    </source>
</evidence>
<keyword evidence="3" id="KW-1185">Reference proteome</keyword>
<name>A0A4V1IRH1_9FUNG</name>
<organism evidence="2 3">
    <name type="scientific">Blyttiomyces helicus</name>
    <dbReference type="NCBI Taxonomy" id="388810"/>
    <lineage>
        <taxon>Eukaryota</taxon>
        <taxon>Fungi</taxon>
        <taxon>Fungi incertae sedis</taxon>
        <taxon>Chytridiomycota</taxon>
        <taxon>Chytridiomycota incertae sedis</taxon>
        <taxon>Chytridiomycetes</taxon>
        <taxon>Chytridiomycetes incertae sedis</taxon>
        <taxon>Blyttiomyces</taxon>
    </lineage>
</organism>
<sequence>MTSIEDILTLPDDMVTLPNVMVPSLSADDDVAMDPVGEMFHGEGTLFSMWEDIDKDLEELRSISIAAEAQREKRNETIGAPTDGLDFDQLFDLPGCTIAAHDRNASVPKPGMGLLGCGCGGLVTPRTSTHRFLCPCSSITSTDQPLPPTSTFHALRVLPIKTRSATVHSSIGVGQGSSGGPPWQAGCRGGGTRGHPGGRGPDCGSEREREQIPWCGSGGSGGCGRDSSPERRRDVEPSSSRGWDASEPQHGVEE</sequence>
<dbReference type="AlphaFoldDB" id="A0A4V1IRH1"/>
<accession>A0A4V1IRH1</accession>
<dbReference type="Proteomes" id="UP000269721">
    <property type="component" value="Unassembled WGS sequence"/>
</dbReference>
<reference evidence="3" key="1">
    <citation type="journal article" date="2018" name="Nat. Microbiol.">
        <title>Leveraging single-cell genomics to expand the fungal tree of life.</title>
        <authorList>
            <person name="Ahrendt S.R."/>
            <person name="Quandt C.A."/>
            <person name="Ciobanu D."/>
            <person name="Clum A."/>
            <person name="Salamov A."/>
            <person name="Andreopoulos B."/>
            <person name="Cheng J.F."/>
            <person name="Woyke T."/>
            <person name="Pelin A."/>
            <person name="Henrissat B."/>
            <person name="Reynolds N.K."/>
            <person name="Benny G.L."/>
            <person name="Smith M.E."/>
            <person name="James T.Y."/>
            <person name="Grigoriev I.V."/>
        </authorList>
    </citation>
    <scope>NUCLEOTIDE SEQUENCE [LARGE SCALE GENOMIC DNA]</scope>
</reference>
<gene>
    <name evidence="2" type="ORF">BDK51DRAFT_52258</name>
</gene>